<dbReference type="OrthoDB" id="3691941at2"/>
<dbReference type="Proteomes" id="UP000181980">
    <property type="component" value="Unassembled WGS sequence"/>
</dbReference>
<dbReference type="EMBL" id="FNUC01000004">
    <property type="protein sequence ID" value="SEF11315.1"/>
    <property type="molecule type" value="Genomic_DNA"/>
</dbReference>
<dbReference type="GO" id="GO:0003700">
    <property type="term" value="F:DNA-binding transcription factor activity"/>
    <property type="evidence" value="ECO:0007669"/>
    <property type="project" value="TreeGrafter"/>
</dbReference>
<accession>A0A1H5PBQ9</accession>
<evidence type="ECO:0000313" key="7">
    <source>
        <dbReference type="Proteomes" id="UP000181980"/>
    </source>
</evidence>
<feature type="domain" description="HTH tetR-type" evidence="5">
    <location>
        <begin position="9"/>
        <end position="69"/>
    </location>
</feature>
<keyword evidence="3" id="KW-0804">Transcription</keyword>
<dbReference type="InterPro" id="IPR001647">
    <property type="entry name" value="HTH_TetR"/>
</dbReference>
<keyword evidence="2 4" id="KW-0238">DNA-binding</keyword>
<dbReference type="PANTHER" id="PTHR30055">
    <property type="entry name" value="HTH-TYPE TRANSCRIPTIONAL REGULATOR RUTR"/>
    <property type="match status" value="1"/>
</dbReference>
<dbReference type="Gene3D" id="1.10.357.10">
    <property type="entry name" value="Tetracycline Repressor, domain 2"/>
    <property type="match status" value="1"/>
</dbReference>
<dbReference type="RefSeq" id="WP_069109828.1">
    <property type="nucleotide sequence ID" value="NZ_FNUC01000004.1"/>
</dbReference>
<keyword evidence="7" id="KW-1185">Reference proteome</keyword>
<reference evidence="7" key="1">
    <citation type="submission" date="2016-10" db="EMBL/GenBank/DDBJ databases">
        <authorList>
            <person name="Varghese N."/>
            <person name="Submissions S."/>
        </authorList>
    </citation>
    <scope>NUCLEOTIDE SEQUENCE [LARGE SCALE GENOMIC DNA]</scope>
    <source>
        <strain evidence="7">DSM 45237</strain>
    </source>
</reference>
<dbReference type="STRING" id="561176.SAMN04488561_4055"/>
<sequence length="181" mass="18597">MAEVRSTASQRRADAVAVAMRVIADDGLTTAALQRVADEIGVSQPYVFRLFGSKQGLLVACVDEVEERVRTAFRAAASDRPGDPMTAMGAGFRELLSGGVTGGLWLQASAIARRDEVVAERCRGVITVLLGESAALTGAGADDLARFLADGALVVLLQAIGVDLADGTRAAVGTLLPGAAS</sequence>
<dbReference type="AlphaFoldDB" id="A0A1H5PBQ9"/>
<protein>
    <submittedName>
        <fullName evidence="6">DNA-binding transcriptional regulator, AcrR family</fullName>
    </submittedName>
</protein>
<dbReference type="GO" id="GO:0000976">
    <property type="term" value="F:transcription cis-regulatory region binding"/>
    <property type="evidence" value="ECO:0007669"/>
    <property type="project" value="TreeGrafter"/>
</dbReference>
<evidence type="ECO:0000256" key="1">
    <source>
        <dbReference type="ARBA" id="ARBA00023015"/>
    </source>
</evidence>
<dbReference type="PROSITE" id="PS50977">
    <property type="entry name" value="HTH_TETR_2"/>
    <property type="match status" value="1"/>
</dbReference>
<evidence type="ECO:0000256" key="2">
    <source>
        <dbReference type="ARBA" id="ARBA00023125"/>
    </source>
</evidence>
<evidence type="ECO:0000259" key="5">
    <source>
        <dbReference type="PROSITE" id="PS50977"/>
    </source>
</evidence>
<dbReference type="SUPFAM" id="SSF46689">
    <property type="entry name" value="Homeodomain-like"/>
    <property type="match status" value="1"/>
</dbReference>
<proteinExistence type="predicted"/>
<dbReference type="Pfam" id="PF00440">
    <property type="entry name" value="TetR_N"/>
    <property type="match status" value="1"/>
</dbReference>
<dbReference type="InterPro" id="IPR009057">
    <property type="entry name" value="Homeodomain-like_sf"/>
</dbReference>
<dbReference type="InterPro" id="IPR050109">
    <property type="entry name" value="HTH-type_TetR-like_transc_reg"/>
</dbReference>
<evidence type="ECO:0000256" key="3">
    <source>
        <dbReference type="ARBA" id="ARBA00023163"/>
    </source>
</evidence>
<evidence type="ECO:0000256" key="4">
    <source>
        <dbReference type="PROSITE-ProRule" id="PRU00335"/>
    </source>
</evidence>
<dbReference type="PANTHER" id="PTHR30055:SF234">
    <property type="entry name" value="HTH-TYPE TRANSCRIPTIONAL REGULATOR BETI"/>
    <property type="match status" value="1"/>
</dbReference>
<evidence type="ECO:0000313" key="6">
    <source>
        <dbReference type="EMBL" id="SEF11315.1"/>
    </source>
</evidence>
<gene>
    <name evidence="6" type="ORF">SAMN04488561_4055</name>
</gene>
<organism evidence="6 7">
    <name type="scientific">Jiangella alba</name>
    <dbReference type="NCBI Taxonomy" id="561176"/>
    <lineage>
        <taxon>Bacteria</taxon>
        <taxon>Bacillati</taxon>
        <taxon>Actinomycetota</taxon>
        <taxon>Actinomycetes</taxon>
        <taxon>Jiangellales</taxon>
        <taxon>Jiangellaceae</taxon>
        <taxon>Jiangella</taxon>
    </lineage>
</organism>
<feature type="DNA-binding region" description="H-T-H motif" evidence="4">
    <location>
        <begin position="32"/>
        <end position="51"/>
    </location>
</feature>
<name>A0A1H5PBQ9_9ACTN</name>
<keyword evidence="1" id="KW-0805">Transcription regulation</keyword>